<feature type="region of interest" description="Disordered" evidence="1">
    <location>
        <begin position="1192"/>
        <end position="1227"/>
    </location>
</feature>
<dbReference type="OrthoDB" id="333262at2759"/>
<name>A0A2A9MH36_BESBE</name>
<feature type="region of interest" description="Disordered" evidence="1">
    <location>
        <begin position="848"/>
        <end position="875"/>
    </location>
</feature>
<dbReference type="EMBL" id="NWUJ01000005">
    <property type="protein sequence ID" value="PFH34973.1"/>
    <property type="molecule type" value="Genomic_DNA"/>
</dbReference>
<evidence type="ECO:0000313" key="2">
    <source>
        <dbReference type="EMBL" id="PFH34973.1"/>
    </source>
</evidence>
<dbReference type="RefSeq" id="XP_029218982.1">
    <property type="nucleotide sequence ID" value="XM_029364274.1"/>
</dbReference>
<dbReference type="Proteomes" id="UP000224006">
    <property type="component" value="Chromosome V"/>
</dbReference>
<dbReference type="GeneID" id="40310788"/>
<keyword evidence="3" id="KW-1185">Reference proteome</keyword>
<comment type="caution">
    <text evidence="2">The sequence shown here is derived from an EMBL/GenBank/DDBJ whole genome shotgun (WGS) entry which is preliminary data.</text>
</comment>
<reference evidence="2 3" key="1">
    <citation type="submission" date="2017-09" db="EMBL/GenBank/DDBJ databases">
        <title>Genome sequencing of Besnoitia besnoiti strain Bb-Ger1.</title>
        <authorList>
            <person name="Schares G."/>
            <person name="Venepally P."/>
            <person name="Lorenzi H.A."/>
        </authorList>
    </citation>
    <scope>NUCLEOTIDE SEQUENCE [LARGE SCALE GENOMIC DNA]</scope>
    <source>
        <strain evidence="2 3">Bb-Ger1</strain>
    </source>
</reference>
<feature type="compositionally biased region" description="Low complexity" evidence="1">
    <location>
        <begin position="1196"/>
        <end position="1210"/>
    </location>
</feature>
<feature type="region of interest" description="Disordered" evidence="1">
    <location>
        <begin position="995"/>
        <end position="1020"/>
    </location>
</feature>
<protein>
    <submittedName>
        <fullName evidence="2">Uncharacterized protein</fullName>
    </submittedName>
</protein>
<dbReference type="VEuPathDB" id="ToxoDB:BESB_058600"/>
<evidence type="ECO:0000313" key="3">
    <source>
        <dbReference type="Proteomes" id="UP000224006"/>
    </source>
</evidence>
<feature type="compositionally biased region" description="Basic and acidic residues" evidence="1">
    <location>
        <begin position="125"/>
        <end position="147"/>
    </location>
</feature>
<dbReference type="KEGG" id="bbes:BESB_058600"/>
<sequence>MEPNARVHRRSAQGPSEASPPWATSPSEASAPGRPPVSSESPSDSACVSLPQLRELLRCIRTSKAAAQQAAGEALLKNGRRLAEIRRHLAGDHAEVARLRQVYRALSTQILGADGEALHAAVEPRAGKETAEARRSFPERCEPRDGAAKGQGRPAASSAPWEEVAGRPEEQCAAAEPGVAGQASASADSPRTPAPQIQSFVETVKRRLEKERDLEGRIEALAEAREALDGLLTRQRLLDACRALLPEDAAAPIAIARGPPRGGRLREAAACLRQFAELWRADHASPSTSAELWARFAALRSPQSTAVPPASLPGAQRAEATPDSDDVLLDLEVGQLRLAAALRDGLLASLDGAFSDCVRLSSRALHLGCQRHPAEPETTLAGASADAAKGPSAEAKARLQEVWTAFESLGVLEERVGTFGRKLQRELLTPLIEVLEGGCGDREGDAARGSVCGVLRLECGVEGSACRDAAASPARVSETAVSSSGGRAEKKEESRAPALCLTWQWVCCSSSAAAGAALSCGSSRPVAGSPGAAWTPSAGPALAPSPSSAAVSSAFSAREFSCARRFDRLRFACEAMESLVAVVASHVLLSHPSLLARFAAAAFPRAFMERLLANFLPYAALRADPAAESLSGNERSAESPPTRKGEEARGEAEAEAKAEDRSEGAESDRIVETCVEAALACVDSDREKAERANGRTDGGVFESWLGLESSKRRQAETLASVMTRGAKRNVQVNSGNLSQRTGDSMPSVEDVCLSAALLFRLHHSLSQALLPHASALHAPDSACFPAYFAAEFCETARVRVESLLLNARVELLRRARAAWLLFPPVESGPEALLRGLLLSQSRYHPRYRSDRELKPSKAGAEAEAPEEGKGGGGDGWPPLFVAVSDATELWGFRALVPALRHCLSSWRPPEEGALRYEVAVLSRAVCGNLPEGVMGLAPFRVAAGTHFVVSRLLASLRAAAESLRAERDLPASRQGSSTEVCDGVRCQTRERDSEASCSWGERQSGGADDGDAGRATASAARVRAEDKPMLDVDLEASDCWRGRPQWLTRVHARRRADALAWEAVGLREAARQRLVEIRDLALLFVTLRCADPARHAVGLDPLACAALYVDCEYFVQHLLRLPLSFSLFFSAAGGASFAASSSLHAPSERRGGEGSSEAAYSPSVLAALKELFRFSLARAPFSADGAPLSAPPTLRAASTSSGSHSAASAATRGETPTPLEGLAALSEKSPGGRCGDLLPVFLVETLGSIKQIQESAYLGMLRREQEIYKLAASRIFSASRASLARDGCGEERASGLEGCRGEAEAGFDGRVFADFHLAHAEAVLTEATRHLRQTAQQWLGILPQQVYVESVALLSDACMQAFFSAFSRLLLPLSSAFSSSSFGTSLPATSPQERTRAVAYLISFLLTELRAVFALHMDSPRVSPSEASPLLETVDASLEAPCTARIERFVEFFAILEAMKVVLETEEELLLQQVWPHYGQILRQKVDEKTIDRILSTSLCLLTLADTRCASDAMRQHASDIARLLLQT</sequence>
<feature type="region of interest" description="Disordered" evidence="1">
    <location>
        <begin position="1"/>
        <end position="47"/>
    </location>
</feature>
<gene>
    <name evidence="2" type="ORF">BESB_058600</name>
</gene>
<feature type="region of interest" description="Disordered" evidence="1">
    <location>
        <begin position="122"/>
        <end position="197"/>
    </location>
</feature>
<feature type="region of interest" description="Disordered" evidence="1">
    <location>
        <begin position="304"/>
        <end position="323"/>
    </location>
</feature>
<organism evidence="2 3">
    <name type="scientific">Besnoitia besnoiti</name>
    <name type="common">Apicomplexan protozoan</name>
    <dbReference type="NCBI Taxonomy" id="94643"/>
    <lineage>
        <taxon>Eukaryota</taxon>
        <taxon>Sar</taxon>
        <taxon>Alveolata</taxon>
        <taxon>Apicomplexa</taxon>
        <taxon>Conoidasida</taxon>
        <taxon>Coccidia</taxon>
        <taxon>Eucoccidiorida</taxon>
        <taxon>Eimeriorina</taxon>
        <taxon>Sarcocystidae</taxon>
        <taxon>Besnoitia</taxon>
    </lineage>
</organism>
<feature type="compositionally biased region" description="Basic and acidic residues" evidence="1">
    <location>
        <begin position="635"/>
        <end position="668"/>
    </location>
</feature>
<feature type="region of interest" description="Disordered" evidence="1">
    <location>
        <begin position="628"/>
        <end position="668"/>
    </location>
</feature>
<proteinExistence type="predicted"/>
<evidence type="ECO:0000256" key="1">
    <source>
        <dbReference type="SAM" id="MobiDB-lite"/>
    </source>
</evidence>
<feature type="compositionally biased region" description="Polar residues" evidence="1">
    <location>
        <begin position="183"/>
        <end position="197"/>
    </location>
</feature>
<accession>A0A2A9MH36</accession>
<feature type="compositionally biased region" description="Basic residues" evidence="1">
    <location>
        <begin position="1"/>
        <end position="11"/>
    </location>
</feature>